<sequence length="62" mass="7392">METRSSQKSDKNIFFKNNWVFLRMTLSRSVFRTKSIGPFFSNILLYFLITQRLINKLKSLSV</sequence>
<evidence type="ECO:0000313" key="3">
    <source>
        <dbReference type="Proteomes" id="UP000276133"/>
    </source>
</evidence>
<gene>
    <name evidence="2" type="ORF">BpHYR1_031264</name>
</gene>
<reference evidence="2 3" key="1">
    <citation type="journal article" date="2018" name="Sci. Rep.">
        <title>Genomic signatures of local adaptation to the degree of environmental predictability in rotifers.</title>
        <authorList>
            <person name="Franch-Gras L."/>
            <person name="Hahn C."/>
            <person name="Garcia-Roger E.M."/>
            <person name="Carmona M.J."/>
            <person name="Serra M."/>
            <person name="Gomez A."/>
        </authorList>
    </citation>
    <scope>NUCLEOTIDE SEQUENCE [LARGE SCALE GENOMIC DNA]</scope>
    <source>
        <strain evidence="2">HYR1</strain>
    </source>
</reference>
<keyword evidence="1" id="KW-0812">Transmembrane</keyword>
<accession>A0A3M7R0X7</accession>
<keyword evidence="1" id="KW-1133">Transmembrane helix</keyword>
<feature type="transmembrane region" description="Helical" evidence="1">
    <location>
        <begin position="36"/>
        <end position="54"/>
    </location>
</feature>
<dbReference type="Proteomes" id="UP000276133">
    <property type="component" value="Unassembled WGS sequence"/>
</dbReference>
<organism evidence="2 3">
    <name type="scientific">Brachionus plicatilis</name>
    <name type="common">Marine rotifer</name>
    <name type="synonym">Brachionus muelleri</name>
    <dbReference type="NCBI Taxonomy" id="10195"/>
    <lineage>
        <taxon>Eukaryota</taxon>
        <taxon>Metazoa</taxon>
        <taxon>Spiralia</taxon>
        <taxon>Gnathifera</taxon>
        <taxon>Rotifera</taxon>
        <taxon>Eurotatoria</taxon>
        <taxon>Monogononta</taxon>
        <taxon>Pseudotrocha</taxon>
        <taxon>Ploima</taxon>
        <taxon>Brachionidae</taxon>
        <taxon>Brachionus</taxon>
    </lineage>
</organism>
<protein>
    <submittedName>
        <fullName evidence="2">Uncharacterized protein</fullName>
    </submittedName>
</protein>
<comment type="caution">
    <text evidence="2">The sequence shown here is derived from an EMBL/GenBank/DDBJ whole genome shotgun (WGS) entry which is preliminary data.</text>
</comment>
<dbReference type="EMBL" id="REGN01004551">
    <property type="protein sequence ID" value="RNA17034.1"/>
    <property type="molecule type" value="Genomic_DNA"/>
</dbReference>
<evidence type="ECO:0000256" key="1">
    <source>
        <dbReference type="SAM" id="Phobius"/>
    </source>
</evidence>
<proteinExistence type="predicted"/>
<name>A0A3M7R0X7_BRAPC</name>
<keyword evidence="1" id="KW-0472">Membrane</keyword>
<evidence type="ECO:0000313" key="2">
    <source>
        <dbReference type="EMBL" id="RNA17034.1"/>
    </source>
</evidence>
<keyword evidence="3" id="KW-1185">Reference proteome</keyword>
<dbReference type="AlphaFoldDB" id="A0A3M7R0X7"/>